<name>A0A5A7SA56_9NOCA</name>
<organism evidence="2 3">
    <name type="scientific">Antrihabitans cavernicola</name>
    <dbReference type="NCBI Taxonomy" id="2495913"/>
    <lineage>
        <taxon>Bacteria</taxon>
        <taxon>Bacillati</taxon>
        <taxon>Actinomycetota</taxon>
        <taxon>Actinomycetes</taxon>
        <taxon>Mycobacteriales</taxon>
        <taxon>Nocardiaceae</taxon>
        <taxon>Antrihabitans</taxon>
    </lineage>
</organism>
<comment type="caution">
    <text evidence="2">The sequence shown here is derived from an EMBL/GenBank/DDBJ whole genome shotgun (WGS) entry which is preliminary data.</text>
</comment>
<dbReference type="AlphaFoldDB" id="A0A5A7SA56"/>
<keyword evidence="3" id="KW-1185">Reference proteome</keyword>
<feature type="region of interest" description="Disordered" evidence="1">
    <location>
        <begin position="60"/>
        <end position="101"/>
    </location>
</feature>
<dbReference type="InterPro" id="IPR045684">
    <property type="entry name" value="DUF6191"/>
</dbReference>
<accession>A0A5A7SA56</accession>
<proteinExistence type="predicted"/>
<gene>
    <name evidence="2" type="ORF">FOY51_19440</name>
</gene>
<dbReference type="Pfam" id="PF19690">
    <property type="entry name" value="DUF6191"/>
    <property type="match status" value="1"/>
</dbReference>
<evidence type="ECO:0000313" key="2">
    <source>
        <dbReference type="EMBL" id="KAA0021415.1"/>
    </source>
</evidence>
<dbReference type="OrthoDB" id="4555106at2"/>
<dbReference type="Proteomes" id="UP000322244">
    <property type="component" value="Unassembled WGS sequence"/>
</dbReference>
<dbReference type="RefSeq" id="WP_149431919.1">
    <property type="nucleotide sequence ID" value="NZ_VLNY01000010.1"/>
</dbReference>
<evidence type="ECO:0000313" key="3">
    <source>
        <dbReference type="Proteomes" id="UP000322244"/>
    </source>
</evidence>
<evidence type="ECO:0000256" key="1">
    <source>
        <dbReference type="SAM" id="MobiDB-lite"/>
    </source>
</evidence>
<reference evidence="2 3" key="1">
    <citation type="submission" date="2019-07" db="EMBL/GenBank/DDBJ databases">
        <title>Rhodococcus cavernicolus sp. nov., isolated from a cave.</title>
        <authorList>
            <person name="Lee S.D."/>
        </authorList>
    </citation>
    <scope>NUCLEOTIDE SEQUENCE [LARGE SCALE GENOMIC DNA]</scope>
    <source>
        <strain evidence="2 3">C1-24</strain>
    </source>
</reference>
<sequence length="101" mass="11071">MATALGLSLPLGVLVLLAVGGFELRRKRRSQLRSTLSATYVDELTALFYGSKRMELDHRDSTSMLRDDDSDGAPRQMDIDLDRGTAALSASSLPDDQRRAS</sequence>
<dbReference type="EMBL" id="VLNY01000010">
    <property type="protein sequence ID" value="KAA0021415.1"/>
    <property type="molecule type" value="Genomic_DNA"/>
</dbReference>
<protein>
    <submittedName>
        <fullName evidence="2">Uncharacterized protein</fullName>
    </submittedName>
</protein>